<dbReference type="PANTHER" id="PTHR36175">
    <property type="entry name" value="CYANOPHYCINASE"/>
    <property type="match status" value="1"/>
</dbReference>
<accession>A0A6L6QEZ6</accession>
<evidence type="ECO:0000256" key="4">
    <source>
        <dbReference type="ARBA" id="ARBA00013115"/>
    </source>
</evidence>
<keyword evidence="6" id="KW-0645">Protease</keyword>
<gene>
    <name evidence="10" type="ORF">GM658_06430</name>
</gene>
<dbReference type="RefSeq" id="WP_155453195.1">
    <property type="nucleotide sequence ID" value="NZ_WNKX01000004.1"/>
</dbReference>
<dbReference type="NCBIfam" id="TIGR02069">
    <property type="entry name" value="cyanophycinase"/>
    <property type="match status" value="1"/>
</dbReference>
<dbReference type="InterPro" id="IPR029062">
    <property type="entry name" value="Class_I_gatase-like"/>
</dbReference>
<dbReference type="InterPro" id="IPR005320">
    <property type="entry name" value="Peptidase_S51"/>
</dbReference>
<dbReference type="CDD" id="cd03145">
    <property type="entry name" value="GAT1_cyanophycinase"/>
    <property type="match status" value="1"/>
</dbReference>
<evidence type="ECO:0000313" key="11">
    <source>
        <dbReference type="Proteomes" id="UP000472320"/>
    </source>
</evidence>
<protein>
    <recommendedName>
        <fullName evidence="5">Cyanophycinase</fullName>
        <ecNumber evidence="4">3.4.15.6</ecNumber>
    </recommendedName>
</protein>
<comment type="similarity">
    <text evidence="3">Belongs to the peptidase S51 family.</text>
</comment>
<comment type="caution">
    <text evidence="10">The sequence shown here is derived from an EMBL/GenBank/DDBJ whole genome shotgun (WGS) entry which is preliminary data.</text>
</comment>
<organism evidence="10 11">
    <name type="scientific">Massilia eburnea</name>
    <dbReference type="NCBI Taxonomy" id="1776165"/>
    <lineage>
        <taxon>Bacteria</taxon>
        <taxon>Pseudomonadati</taxon>
        <taxon>Pseudomonadota</taxon>
        <taxon>Betaproteobacteria</taxon>
        <taxon>Burkholderiales</taxon>
        <taxon>Oxalobacteraceae</taxon>
        <taxon>Telluria group</taxon>
        <taxon>Massilia</taxon>
    </lineage>
</organism>
<dbReference type="PANTHER" id="PTHR36175:SF1">
    <property type="entry name" value="CYANOPHYCINASE"/>
    <property type="match status" value="1"/>
</dbReference>
<evidence type="ECO:0000256" key="8">
    <source>
        <dbReference type="ARBA" id="ARBA00022825"/>
    </source>
</evidence>
<dbReference type="GO" id="GO:0008236">
    <property type="term" value="F:serine-type peptidase activity"/>
    <property type="evidence" value="ECO:0007669"/>
    <property type="project" value="UniProtKB-KW"/>
</dbReference>
<dbReference type="EC" id="3.4.15.6" evidence="4"/>
<keyword evidence="10" id="KW-0121">Carboxypeptidase</keyword>
<sequence>MSSNDASEQVEQEAIVKLYSPAGLARLGLALLAACGLPVQAREAPPTKPVPSTSGRTSTTPPPEAPAKPPGTPSNLPPQLPETAAPVRIVAGASATLSGGGAAIAPSPVTAHQGSLVIIGGGLRGDNADVWQRIVKLAGGKGARIAVFPSAAGNPERSAQTIITYLRKWGADAFLVPVAVRLTGSDYKKNADDAALAKKIRESDGIYFAGGDQGRITKALLREDGSQTAVLEAVWDVYRRGGVVAGSSAGAAIMSSTMFANPKAVLAMLQTGIADGSQLGPGLGFIGDDVFVDQHLLVRGRFARMIPAMLAKGYQIGLGIDEDSAMVVNAQREVEVIGYKGALLIDLSRAEWDKDAPHFSVRNAVISYLDRGDKFNIGTHMFMPSNDKAGGRIDPTRTLGRGEVFSNDVLGNSAVIDLMERLIDSDQNEAIGIASGNPRSNGTEVGFEFRFTKTPDSVGYVSSLAEAYSVLNIRLDIRPIEITRPLYKYK</sequence>
<reference evidence="10 11" key="1">
    <citation type="submission" date="2019-11" db="EMBL/GenBank/DDBJ databases">
        <title>Type strains purchased from KCTC, JCM and DSMZ.</title>
        <authorList>
            <person name="Lu H."/>
        </authorList>
    </citation>
    <scope>NUCLEOTIDE SEQUENCE [LARGE SCALE GENOMIC DNA]</scope>
    <source>
        <strain evidence="10 11">JCM 31587</strain>
    </source>
</reference>
<dbReference type="OrthoDB" id="9799980at2"/>
<keyword evidence="7 10" id="KW-0378">Hydrolase</keyword>
<dbReference type="Proteomes" id="UP000472320">
    <property type="component" value="Unassembled WGS sequence"/>
</dbReference>
<feature type="region of interest" description="Disordered" evidence="9">
    <location>
        <begin position="42"/>
        <end position="81"/>
    </location>
</feature>
<comment type="function">
    <text evidence="2">Exopeptidase that catalyzes the hydrolytic cleavage of multi-L-arginyl-poly-L-aspartic acid (cyanophycin; a water-insoluble reserve polymer) into aspartate-arginine dipeptides.</text>
</comment>
<evidence type="ECO:0000256" key="9">
    <source>
        <dbReference type="SAM" id="MobiDB-lite"/>
    </source>
</evidence>
<evidence type="ECO:0000256" key="5">
    <source>
        <dbReference type="ARBA" id="ARBA00015719"/>
    </source>
</evidence>
<dbReference type="EMBL" id="WNKX01000004">
    <property type="protein sequence ID" value="MTW10236.1"/>
    <property type="molecule type" value="Genomic_DNA"/>
</dbReference>
<evidence type="ECO:0000256" key="7">
    <source>
        <dbReference type="ARBA" id="ARBA00022801"/>
    </source>
</evidence>
<comment type="catalytic activity">
    <reaction evidence="1">
        <text>[L-4-(L-arginin-2-N-yl)aspartate](n) + H2O = [L-4-(L-arginin-2-N-yl)aspartate](n-1) + L-4-(L-arginin-2-N-yl)aspartate</text>
        <dbReference type="Rhea" id="RHEA:12845"/>
        <dbReference type="Rhea" id="RHEA-COMP:13728"/>
        <dbReference type="Rhea" id="RHEA-COMP:13734"/>
        <dbReference type="ChEBI" id="CHEBI:15377"/>
        <dbReference type="ChEBI" id="CHEBI:137986"/>
        <dbReference type="ChEBI" id="CHEBI:137991"/>
        <dbReference type="EC" id="3.4.15.6"/>
    </reaction>
</comment>
<feature type="compositionally biased region" description="Pro residues" evidence="9">
    <location>
        <begin position="60"/>
        <end position="80"/>
    </location>
</feature>
<dbReference type="SUPFAM" id="SSF52317">
    <property type="entry name" value="Class I glutamine amidotransferase-like"/>
    <property type="match status" value="1"/>
</dbReference>
<evidence type="ECO:0000256" key="2">
    <source>
        <dbReference type="ARBA" id="ARBA00002039"/>
    </source>
</evidence>
<dbReference type="GO" id="GO:0004180">
    <property type="term" value="F:carboxypeptidase activity"/>
    <property type="evidence" value="ECO:0007669"/>
    <property type="project" value="UniProtKB-KW"/>
</dbReference>
<name>A0A6L6QEZ6_9BURK</name>
<dbReference type="AlphaFoldDB" id="A0A6L6QEZ6"/>
<evidence type="ECO:0000256" key="3">
    <source>
        <dbReference type="ARBA" id="ARBA00006534"/>
    </source>
</evidence>
<evidence type="ECO:0000256" key="6">
    <source>
        <dbReference type="ARBA" id="ARBA00022670"/>
    </source>
</evidence>
<dbReference type="InterPro" id="IPR011811">
    <property type="entry name" value="Peptidase_S51_cyanophycinase"/>
</dbReference>
<dbReference type="GO" id="GO:0006508">
    <property type="term" value="P:proteolysis"/>
    <property type="evidence" value="ECO:0007669"/>
    <property type="project" value="UniProtKB-KW"/>
</dbReference>
<evidence type="ECO:0000256" key="1">
    <source>
        <dbReference type="ARBA" id="ARBA00001092"/>
    </source>
</evidence>
<dbReference type="Gene3D" id="3.40.50.880">
    <property type="match status" value="1"/>
</dbReference>
<keyword evidence="8" id="KW-0720">Serine protease</keyword>
<proteinExistence type="inferred from homology"/>
<keyword evidence="11" id="KW-1185">Reference proteome</keyword>
<dbReference type="GO" id="GO:0008241">
    <property type="term" value="F:peptidyl-dipeptidase activity"/>
    <property type="evidence" value="ECO:0007669"/>
    <property type="project" value="UniProtKB-EC"/>
</dbReference>
<dbReference type="Pfam" id="PF03575">
    <property type="entry name" value="Peptidase_S51"/>
    <property type="match status" value="1"/>
</dbReference>
<evidence type="ECO:0000313" key="10">
    <source>
        <dbReference type="EMBL" id="MTW10236.1"/>
    </source>
</evidence>